<name>A0ABW0SWA1_9GAMM</name>
<keyword evidence="3" id="KW-1185">Reference proteome</keyword>
<dbReference type="Pfam" id="PF00582">
    <property type="entry name" value="Usp"/>
    <property type="match status" value="1"/>
</dbReference>
<gene>
    <name evidence="2" type="ORF">ACFPPB_09470</name>
</gene>
<dbReference type="SUPFAM" id="SSF52402">
    <property type="entry name" value="Adenine nucleotide alpha hydrolases-like"/>
    <property type="match status" value="1"/>
</dbReference>
<organism evidence="2 3">
    <name type="scientific">Rhodanobacter terrae</name>
    <dbReference type="NCBI Taxonomy" id="418647"/>
    <lineage>
        <taxon>Bacteria</taxon>
        <taxon>Pseudomonadati</taxon>
        <taxon>Pseudomonadota</taxon>
        <taxon>Gammaproteobacteria</taxon>
        <taxon>Lysobacterales</taxon>
        <taxon>Rhodanobacteraceae</taxon>
        <taxon>Rhodanobacter</taxon>
    </lineage>
</organism>
<sequence>MSHAKKTGADLIVAGGYGHSRLLEWILGGVTRELLATTSIPLLLSN</sequence>
<accession>A0ABW0SWA1</accession>
<proteinExistence type="predicted"/>
<evidence type="ECO:0000313" key="2">
    <source>
        <dbReference type="EMBL" id="MFC5581337.1"/>
    </source>
</evidence>
<comment type="caution">
    <text evidence="2">The sequence shown here is derived from an EMBL/GenBank/DDBJ whole genome shotgun (WGS) entry which is preliminary data.</text>
</comment>
<feature type="domain" description="UspA" evidence="1">
    <location>
        <begin position="3"/>
        <end position="44"/>
    </location>
</feature>
<evidence type="ECO:0000259" key="1">
    <source>
        <dbReference type="Pfam" id="PF00582"/>
    </source>
</evidence>
<dbReference type="Gene3D" id="3.40.50.12370">
    <property type="match status" value="1"/>
</dbReference>
<reference evidence="3" key="1">
    <citation type="journal article" date="2019" name="Int. J. Syst. Evol. Microbiol.">
        <title>The Global Catalogue of Microorganisms (GCM) 10K type strain sequencing project: providing services to taxonomists for standard genome sequencing and annotation.</title>
        <authorList>
            <consortium name="The Broad Institute Genomics Platform"/>
            <consortium name="The Broad Institute Genome Sequencing Center for Infectious Disease"/>
            <person name="Wu L."/>
            <person name="Ma J."/>
        </authorList>
    </citation>
    <scope>NUCLEOTIDE SEQUENCE [LARGE SCALE GENOMIC DNA]</scope>
    <source>
        <strain evidence="3">CGMCC 1.13587</strain>
    </source>
</reference>
<evidence type="ECO:0000313" key="3">
    <source>
        <dbReference type="Proteomes" id="UP001596111"/>
    </source>
</evidence>
<dbReference type="CDD" id="cd00293">
    <property type="entry name" value="USP-like"/>
    <property type="match status" value="1"/>
</dbReference>
<dbReference type="InterPro" id="IPR006016">
    <property type="entry name" value="UspA"/>
</dbReference>
<protein>
    <submittedName>
        <fullName evidence="2">Universal stress protein</fullName>
    </submittedName>
</protein>
<dbReference type="Proteomes" id="UP001596111">
    <property type="component" value="Unassembled WGS sequence"/>
</dbReference>
<dbReference type="EMBL" id="JBHSNG010000008">
    <property type="protein sequence ID" value="MFC5581337.1"/>
    <property type="molecule type" value="Genomic_DNA"/>
</dbReference>
<dbReference type="RefSeq" id="WP_377326520.1">
    <property type="nucleotide sequence ID" value="NZ_JBHSNG010000008.1"/>
</dbReference>